<dbReference type="NCBIfam" id="TIGR01549">
    <property type="entry name" value="HAD-SF-IA-v1"/>
    <property type="match status" value="1"/>
</dbReference>
<dbReference type="PANTHER" id="PTHR46649">
    <property type="match status" value="1"/>
</dbReference>
<dbReference type="Pfam" id="PF00702">
    <property type="entry name" value="Hydrolase"/>
    <property type="match status" value="1"/>
</dbReference>
<dbReference type="PANTHER" id="PTHR46649:SF4">
    <property type="entry name" value="HALOACID DEHALOGENASE-LIKE HYDROLASE (HAD) SUPERFAMILY PROTEIN"/>
    <property type="match status" value="1"/>
</dbReference>
<dbReference type="SUPFAM" id="SSF56784">
    <property type="entry name" value="HAD-like"/>
    <property type="match status" value="1"/>
</dbReference>
<name>A0ABS2TYW8_9ACTN</name>
<dbReference type="SFLD" id="SFLDS00003">
    <property type="entry name" value="Haloacid_Dehalogenase"/>
    <property type="match status" value="1"/>
</dbReference>
<dbReference type="InterPro" id="IPR023214">
    <property type="entry name" value="HAD_sf"/>
</dbReference>
<dbReference type="Gene3D" id="3.40.50.1000">
    <property type="entry name" value="HAD superfamily/HAD-like"/>
    <property type="match status" value="1"/>
</dbReference>
<dbReference type="InterPro" id="IPR036412">
    <property type="entry name" value="HAD-like_sf"/>
</dbReference>
<dbReference type="EMBL" id="JADKYB010000013">
    <property type="protein sequence ID" value="MBM9507500.1"/>
    <property type="molecule type" value="Genomic_DNA"/>
</dbReference>
<gene>
    <name evidence="1" type="ORF">ITX44_23760</name>
</gene>
<reference evidence="1 2" key="1">
    <citation type="submission" date="2021-01" db="EMBL/GenBank/DDBJ databases">
        <title>Streptomyces acididurans sp. nov., isolated from a peat swamp forest soil.</title>
        <authorList>
            <person name="Chantavorakit T."/>
            <person name="Duangmal K."/>
        </authorList>
    </citation>
    <scope>NUCLEOTIDE SEQUENCE [LARGE SCALE GENOMIC DNA]</scope>
    <source>
        <strain evidence="1 2">KK5PA1</strain>
    </source>
</reference>
<keyword evidence="2" id="KW-1185">Reference proteome</keyword>
<dbReference type="GO" id="GO:0016787">
    <property type="term" value="F:hydrolase activity"/>
    <property type="evidence" value="ECO:0007669"/>
    <property type="project" value="UniProtKB-KW"/>
</dbReference>
<dbReference type="InterPro" id="IPR006439">
    <property type="entry name" value="HAD-SF_hydro_IA"/>
</dbReference>
<sequence length="230" mass="24545">MTVKGCMVDFSGTLFRMEPAAAWLGAVLAEQGVPATEDEIPGWARRLEEAGAQPGGALPREVPAALAATWRDRDLNAERHRAAYTGLSRTTGLPWDVHDALYARHHDPAAWQPYPDAGQVLGELRARGVPVAVVSNIGWDLRPVFRAHGLDGYVDAFVLSCEHGVMKPDARIFRIACEALGVAPEDAVMVGDSARADGAAAALGSRVLLVDPLPVAQRPYALRGVLDLLG</sequence>
<protein>
    <submittedName>
        <fullName evidence="1">HAD-IA family hydrolase</fullName>
    </submittedName>
</protein>
<evidence type="ECO:0000313" key="2">
    <source>
        <dbReference type="Proteomes" id="UP000749040"/>
    </source>
</evidence>
<comment type="caution">
    <text evidence="1">The sequence shown here is derived from an EMBL/GenBank/DDBJ whole genome shotgun (WGS) entry which is preliminary data.</text>
</comment>
<keyword evidence="1" id="KW-0378">Hydrolase</keyword>
<dbReference type="RefSeq" id="WP_205359362.1">
    <property type="nucleotide sequence ID" value="NZ_JADKYB010000013.1"/>
</dbReference>
<organism evidence="1 2">
    <name type="scientific">Actinacidiphila acididurans</name>
    <dbReference type="NCBI Taxonomy" id="2784346"/>
    <lineage>
        <taxon>Bacteria</taxon>
        <taxon>Bacillati</taxon>
        <taxon>Actinomycetota</taxon>
        <taxon>Actinomycetes</taxon>
        <taxon>Kitasatosporales</taxon>
        <taxon>Streptomycetaceae</taxon>
        <taxon>Actinacidiphila</taxon>
    </lineage>
</organism>
<proteinExistence type="predicted"/>
<accession>A0ABS2TYW8</accession>
<dbReference type="Proteomes" id="UP000749040">
    <property type="component" value="Unassembled WGS sequence"/>
</dbReference>
<dbReference type="SFLD" id="SFLDG01129">
    <property type="entry name" value="C1.5:_HAD__Beta-PGM__Phosphata"/>
    <property type="match status" value="1"/>
</dbReference>
<dbReference type="NCBIfam" id="TIGR01509">
    <property type="entry name" value="HAD-SF-IA-v3"/>
    <property type="match status" value="1"/>
</dbReference>
<dbReference type="PRINTS" id="PR00413">
    <property type="entry name" value="HADHALOGNASE"/>
</dbReference>
<evidence type="ECO:0000313" key="1">
    <source>
        <dbReference type="EMBL" id="MBM9507500.1"/>
    </source>
</evidence>